<dbReference type="InterPro" id="IPR016195">
    <property type="entry name" value="Pol/histidinol_Pase-like"/>
</dbReference>
<evidence type="ECO:0000256" key="1">
    <source>
        <dbReference type="ARBA" id="ARBA00004496"/>
    </source>
</evidence>
<dbReference type="GO" id="GO:0003887">
    <property type="term" value="F:DNA-directed DNA polymerase activity"/>
    <property type="evidence" value="ECO:0007669"/>
    <property type="project" value="UniProtKB-KW"/>
</dbReference>
<evidence type="ECO:0000256" key="6">
    <source>
        <dbReference type="ARBA" id="ARBA00022695"/>
    </source>
</evidence>
<evidence type="ECO:0000259" key="11">
    <source>
        <dbReference type="SMART" id="SM00481"/>
    </source>
</evidence>
<dbReference type="Proteomes" id="UP000184032">
    <property type="component" value="Unassembled WGS sequence"/>
</dbReference>
<keyword evidence="8" id="KW-0239">DNA-directed DNA polymerase</keyword>
<dbReference type="Pfam" id="PF01336">
    <property type="entry name" value="tRNA_anti-codon"/>
    <property type="match status" value="1"/>
</dbReference>
<dbReference type="OrthoDB" id="9803237at2"/>
<evidence type="ECO:0000256" key="8">
    <source>
        <dbReference type="ARBA" id="ARBA00022932"/>
    </source>
</evidence>
<dbReference type="Gene3D" id="1.10.10.1600">
    <property type="entry name" value="Bacterial DNA polymerase III alpha subunit, thumb domain"/>
    <property type="match status" value="1"/>
</dbReference>
<dbReference type="PANTHER" id="PTHR32294">
    <property type="entry name" value="DNA POLYMERASE III SUBUNIT ALPHA"/>
    <property type="match status" value="1"/>
</dbReference>
<dbReference type="Pfam" id="PF02811">
    <property type="entry name" value="PHP"/>
    <property type="match status" value="1"/>
</dbReference>
<dbReference type="Gene3D" id="1.10.150.870">
    <property type="match status" value="1"/>
</dbReference>
<evidence type="ECO:0000256" key="5">
    <source>
        <dbReference type="ARBA" id="ARBA00022679"/>
    </source>
</evidence>
<proteinExistence type="inferred from homology"/>
<dbReference type="CDD" id="cd12113">
    <property type="entry name" value="PHP_PolIIIA_DnaE3"/>
    <property type="match status" value="1"/>
</dbReference>
<dbReference type="SUPFAM" id="SSF89550">
    <property type="entry name" value="PHP domain-like"/>
    <property type="match status" value="1"/>
</dbReference>
<dbReference type="Gene3D" id="3.20.20.140">
    <property type="entry name" value="Metal-dependent hydrolases"/>
    <property type="match status" value="1"/>
</dbReference>
<protein>
    <recommendedName>
        <fullName evidence="4">DNA polymerase III subunit alpha</fullName>
        <ecNumber evidence="3">2.7.7.7</ecNumber>
    </recommendedName>
</protein>
<accession>A0A1M5U7A4</accession>
<name>A0A1M5U7A4_9FIRM</name>
<evidence type="ECO:0000313" key="13">
    <source>
        <dbReference type="Proteomes" id="UP000184032"/>
    </source>
</evidence>
<dbReference type="InterPro" id="IPR004805">
    <property type="entry name" value="DnaE2/DnaE/PolC"/>
</dbReference>
<dbReference type="InterPro" id="IPR004013">
    <property type="entry name" value="PHP_dom"/>
</dbReference>
<comment type="subcellular location">
    <subcellularLocation>
        <location evidence="1">Cytoplasm</location>
    </subcellularLocation>
</comment>
<gene>
    <name evidence="12" type="ORF">SAMN02745245_01679</name>
</gene>
<dbReference type="GO" id="GO:0003676">
    <property type="term" value="F:nucleic acid binding"/>
    <property type="evidence" value="ECO:0007669"/>
    <property type="project" value="InterPro"/>
</dbReference>
<dbReference type="EMBL" id="FQXI01000014">
    <property type="protein sequence ID" value="SHH58790.1"/>
    <property type="molecule type" value="Genomic_DNA"/>
</dbReference>
<dbReference type="Pfam" id="PF17657">
    <property type="entry name" value="DNA_pol3_finger"/>
    <property type="match status" value="1"/>
</dbReference>
<dbReference type="GO" id="GO:0005737">
    <property type="term" value="C:cytoplasm"/>
    <property type="evidence" value="ECO:0007669"/>
    <property type="project" value="UniProtKB-SubCell"/>
</dbReference>
<dbReference type="NCBIfam" id="NF005298">
    <property type="entry name" value="PRK06826.1"/>
    <property type="match status" value="1"/>
</dbReference>
<dbReference type="InterPro" id="IPR029460">
    <property type="entry name" value="DNAPol_HHH"/>
</dbReference>
<dbReference type="GO" id="GO:0008408">
    <property type="term" value="F:3'-5' exonuclease activity"/>
    <property type="evidence" value="ECO:0007669"/>
    <property type="project" value="InterPro"/>
</dbReference>
<reference evidence="12 13" key="1">
    <citation type="submission" date="2016-11" db="EMBL/GenBank/DDBJ databases">
        <authorList>
            <person name="Jaros S."/>
            <person name="Januszkiewicz K."/>
            <person name="Wedrychowicz H."/>
        </authorList>
    </citation>
    <scope>NUCLEOTIDE SEQUENCE [LARGE SCALE GENOMIC DNA]</scope>
    <source>
        <strain evidence="12 13">DSM 21120</strain>
    </source>
</reference>
<dbReference type="EC" id="2.7.7.7" evidence="3"/>
<dbReference type="AlphaFoldDB" id="A0A1M5U7A4"/>
<dbReference type="NCBIfam" id="NF004226">
    <property type="entry name" value="PRK05673.1"/>
    <property type="match status" value="1"/>
</dbReference>
<keyword evidence="13" id="KW-1185">Reference proteome</keyword>
<evidence type="ECO:0000256" key="4">
    <source>
        <dbReference type="ARBA" id="ARBA00019114"/>
    </source>
</evidence>
<dbReference type="SUPFAM" id="SSF160975">
    <property type="entry name" value="AF1531-like"/>
    <property type="match status" value="1"/>
</dbReference>
<dbReference type="GO" id="GO:0006260">
    <property type="term" value="P:DNA replication"/>
    <property type="evidence" value="ECO:0007669"/>
    <property type="project" value="UniProtKB-KW"/>
</dbReference>
<dbReference type="InterPro" id="IPR041931">
    <property type="entry name" value="DNA_pol3_alpha_thumb_dom"/>
</dbReference>
<evidence type="ECO:0000313" key="12">
    <source>
        <dbReference type="EMBL" id="SHH58790.1"/>
    </source>
</evidence>
<keyword evidence="7" id="KW-0235">DNA replication</keyword>
<evidence type="ECO:0000256" key="7">
    <source>
        <dbReference type="ARBA" id="ARBA00022705"/>
    </source>
</evidence>
<dbReference type="NCBIfam" id="TIGR00594">
    <property type="entry name" value="polc"/>
    <property type="match status" value="1"/>
</dbReference>
<dbReference type="Pfam" id="PF07733">
    <property type="entry name" value="DNA_pol3_alpha"/>
    <property type="match status" value="1"/>
</dbReference>
<dbReference type="STRING" id="1120995.SAMN02745245_01679"/>
<dbReference type="Pfam" id="PF14579">
    <property type="entry name" value="HHH_6"/>
    <property type="match status" value="1"/>
</dbReference>
<dbReference type="InterPro" id="IPR040982">
    <property type="entry name" value="DNA_pol3_finger"/>
</dbReference>
<dbReference type="SMART" id="SM00481">
    <property type="entry name" value="POLIIIAc"/>
    <property type="match status" value="1"/>
</dbReference>
<organism evidence="12 13">
    <name type="scientific">Anaerosphaera aminiphila DSM 21120</name>
    <dbReference type="NCBI Taxonomy" id="1120995"/>
    <lineage>
        <taxon>Bacteria</taxon>
        <taxon>Bacillati</taxon>
        <taxon>Bacillota</taxon>
        <taxon>Tissierellia</taxon>
        <taxon>Tissierellales</taxon>
        <taxon>Peptoniphilaceae</taxon>
        <taxon>Anaerosphaera</taxon>
    </lineage>
</organism>
<dbReference type="InterPro" id="IPR003141">
    <property type="entry name" value="Pol/His_phosphatase_N"/>
</dbReference>
<dbReference type="InterPro" id="IPR011708">
    <property type="entry name" value="DNA_pol3_alpha_NTPase_dom"/>
</dbReference>
<comment type="similarity">
    <text evidence="2">Belongs to the DNA polymerase type-C family. DnaE subfamily.</text>
</comment>
<keyword evidence="6" id="KW-0548">Nucleotidyltransferase</keyword>
<feature type="domain" description="Polymerase/histidinol phosphatase N-terminal" evidence="11">
    <location>
        <begin position="5"/>
        <end position="72"/>
    </location>
</feature>
<dbReference type="CDD" id="cd04485">
    <property type="entry name" value="DnaE_OBF"/>
    <property type="match status" value="1"/>
</dbReference>
<dbReference type="InterPro" id="IPR004365">
    <property type="entry name" value="NA-bd_OB_tRNA"/>
</dbReference>
<evidence type="ECO:0000256" key="3">
    <source>
        <dbReference type="ARBA" id="ARBA00012417"/>
    </source>
</evidence>
<dbReference type="PANTHER" id="PTHR32294:SF0">
    <property type="entry name" value="DNA POLYMERASE III SUBUNIT ALPHA"/>
    <property type="match status" value="1"/>
</dbReference>
<sequence>MKNFVHLHVHSEYSLLDGSVKIDELPKRVKELGMNSVALTDHGNMYGIIAFYKACKKEGIKPVLGCEVYVSDGDYKSRDKNMKRFHLILLAENNIGYKNLMKIVSEGYVNGYYYKPRVDKEILEKYHEGIIASSACLAGEVQRKLSDGDFETAEDVALEYERIFGKGNFFLELQNHGIREQLEVNKRLEVLSEKLDIPLIATNDVHYLKREDSKAHDVLLCVQTGTTVNEPNRMKFETDEFYLKSPEEMYELFSSNEEALLNTQKIADRCNVDIEFHNLHLPHFEVPSGYTNETYLRELVESGLKERYGSIDEKVLNRFNYEFNTIVSMGYVDYFLIVWDFIRYARENEIIVGPGRGSAAGSIVSYALKIIDVDPLEFDLLFERFLNPERISMPDIDIDFCYERREEVIEYVINKYGDENVAQIVTFGTMGARGAIRDVGRALDLNYGRVDYIAKQVPNELNMTIERALEVSPTLIKEYREDSEIKNLIDTALKVEGLPRHTSTHAAGVVISKEPLTEYVPLTRNGDIIATQFNMIELEELGLLKMDFLGLRTLTVIRDAINLIEKDYNKKIDLEKITFDDKDVLKMFAKAETLGIFQFESAGMRAFLKDLRPDAFDDLVAANALFRPGPMNQIPKFIESKHNPSKISYIHEKLEDILSSTYGCIVYQEQVMQIVQTIGGYSLGRADLVRRAMSKKDMAVMEEERKNFIYGKVENGEVICNGAIANGVDEKSANEIYDLMIDFANYAFNKSHSVAYSVVAYRTAYLKHYYPKEFMAAQISSYMGNIKQVSLYIEECKRLGLEILPPDVNKSFKKFTVEDGKIRFGLKAIKNVGENFIDAIVESRKDGEFTSLKDFVKRVSKMNSQSINKRAVESLIKSGGLDSLGGNRAQYLAIYEKTIDNALNNKRNNIEGQFSLFDNVSVEEELPNLKDFNPRIKLELEKEMMGIYVSGHPLDDYKDILSSVSNINTNIIFENYEDQSMGSSDYYVKIGGLLKNKKTMITKNKKMMAFASLEDLYGQVELVIFPNTYALTSSILIEDSVVVVEGHIQASDVEEPKILVSSIRPIENPSQERLYISIDSINEKSLLNAISGVLRNYNGNVPVILYSEEEQKTYGTQKDLWVDERKIDDLKIEILQYLGNDPSKIVLK</sequence>
<comment type="catalytic activity">
    <reaction evidence="10">
        <text>DNA(n) + a 2'-deoxyribonucleoside 5'-triphosphate = DNA(n+1) + diphosphate</text>
        <dbReference type="Rhea" id="RHEA:22508"/>
        <dbReference type="Rhea" id="RHEA-COMP:17339"/>
        <dbReference type="Rhea" id="RHEA-COMP:17340"/>
        <dbReference type="ChEBI" id="CHEBI:33019"/>
        <dbReference type="ChEBI" id="CHEBI:61560"/>
        <dbReference type="ChEBI" id="CHEBI:173112"/>
        <dbReference type="EC" id="2.7.7.7"/>
    </reaction>
</comment>
<comment type="function">
    <text evidence="9">DNA polymerase III is a complex, multichain enzyme responsible for most of the replicative synthesis in bacteria. This DNA polymerase also exhibits 3' to 5' exonuclease activity. The alpha chain is the DNA polymerase.</text>
</comment>
<keyword evidence="5" id="KW-0808">Transferase</keyword>
<evidence type="ECO:0000256" key="9">
    <source>
        <dbReference type="ARBA" id="ARBA00025611"/>
    </source>
</evidence>
<evidence type="ECO:0000256" key="10">
    <source>
        <dbReference type="ARBA" id="ARBA00049244"/>
    </source>
</evidence>
<evidence type="ECO:0000256" key="2">
    <source>
        <dbReference type="ARBA" id="ARBA00009496"/>
    </source>
</evidence>
<dbReference type="RefSeq" id="WP_073185324.1">
    <property type="nucleotide sequence ID" value="NZ_FQXI01000014.1"/>
</dbReference>